<sequence length="600" mass="66869">MSHGLVSTSIQHAAAANNIVLNPIMTLKGHDKYIRSISYFPDGRRMISGSWDKTTRQWELQEGKEIEEAHNVCERGIWAVAVSRDGRWVITGGGGLGHGELKVVEVETGIVKKFEGHSRGISCIDISPDSRLLASGSWDRTTRIWSLGTGELVAGPFESIDWVGAVRFSADSKKLAVKSEAGKCLEVWDLRTETLDVRVGEFGEIPFTSAPVFWTNRNKTIMAAFTFTFDDATTIYEFDALTLETVGAPFEGHTKIVCGLALSFDNTLLASAADDNTIKLWTFESRQLLASFNARTPETLILSPDSSQLAYTTGRKICICNIPLNILASIGRALEARGGHDGSADKNSRLNRLLNSHATRRPPAFGRHRATSPVILFANRPHRPPPEIHPEQPVLLHHLRNFFRFSSRAIAVPPIWKDQAHDPLDFSAIPSNRVLLGQAKTHFDDVEAISMPYHSAYGGSQHAQQAHPKEEILHLSNRAMQFLQQHLSFCKTTIVHEPPVVDVAAGRKFTRLAAANLPQYKKVDDTRHSSKQQPEVLHDTESGDIDSLPDVHWCKAFFCYYSCWSHGRLRIPPRWHLENVDPPQQHGMTRTVRGGARCHN</sequence>
<evidence type="ECO:0000256" key="4">
    <source>
        <dbReference type="SAM" id="MobiDB-lite"/>
    </source>
</evidence>
<evidence type="ECO:0000313" key="6">
    <source>
        <dbReference type="Proteomes" id="UP000719766"/>
    </source>
</evidence>
<accession>A0A9P7ABW5</accession>
<evidence type="ECO:0008006" key="7">
    <source>
        <dbReference type="Google" id="ProtNLM"/>
    </source>
</evidence>
<dbReference type="Proteomes" id="UP000719766">
    <property type="component" value="Unassembled WGS sequence"/>
</dbReference>
<dbReference type="PROSITE" id="PS50294">
    <property type="entry name" value="WD_REPEATS_REGION"/>
    <property type="match status" value="3"/>
</dbReference>
<dbReference type="InterPro" id="IPR020472">
    <property type="entry name" value="WD40_PAC1"/>
</dbReference>
<dbReference type="CDD" id="cd00200">
    <property type="entry name" value="WD40"/>
    <property type="match status" value="1"/>
</dbReference>
<dbReference type="InterPro" id="IPR001680">
    <property type="entry name" value="WD40_rpt"/>
</dbReference>
<proteinExistence type="predicted"/>
<name>A0A9P7ABW5_9AGAM</name>
<feature type="repeat" description="WD" evidence="3">
    <location>
        <begin position="250"/>
        <end position="291"/>
    </location>
</feature>
<feature type="repeat" description="WD" evidence="3">
    <location>
        <begin position="27"/>
        <end position="68"/>
    </location>
</feature>
<protein>
    <recommendedName>
        <fullName evidence="7">WD40 repeat-like protein</fullName>
    </recommendedName>
</protein>
<keyword evidence="1 3" id="KW-0853">WD repeat</keyword>
<dbReference type="PROSITE" id="PS50082">
    <property type="entry name" value="WD_REPEATS_2"/>
    <property type="match status" value="3"/>
</dbReference>
<keyword evidence="6" id="KW-1185">Reference proteome</keyword>
<dbReference type="PANTHER" id="PTHR19879:SF9">
    <property type="entry name" value="TRANSCRIPTION INITIATION FACTOR TFIID SUBUNIT 5"/>
    <property type="match status" value="1"/>
</dbReference>
<gene>
    <name evidence="5" type="ORF">HD556DRAFT_1449877</name>
</gene>
<dbReference type="RefSeq" id="XP_041153718.1">
    <property type="nucleotide sequence ID" value="XM_041307666.1"/>
</dbReference>
<keyword evidence="2" id="KW-0677">Repeat</keyword>
<evidence type="ECO:0000256" key="2">
    <source>
        <dbReference type="ARBA" id="ARBA00022737"/>
    </source>
</evidence>
<dbReference type="SUPFAM" id="SSF82171">
    <property type="entry name" value="DPP6 N-terminal domain-like"/>
    <property type="match status" value="1"/>
</dbReference>
<dbReference type="AlphaFoldDB" id="A0A9P7ABW5"/>
<dbReference type="SMART" id="SM00320">
    <property type="entry name" value="WD40"/>
    <property type="match status" value="5"/>
</dbReference>
<dbReference type="Pfam" id="PF00400">
    <property type="entry name" value="WD40"/>
    <property type="match status" value="4"/>
</dbReference>
<evidence type="ECO:0000256" key="1">
    <source>
        <dbReference type="ARBA" id="ARBA00022574"/>
    </source>
</evidence>
<evidence type="ECO:0000256" key="3">
    <source>
        <dbReference type="PROSITE-ProRule" id="PRU00221"/>
    </source>
</evidence>
<dbReference type="InterPro" id="IPR015943">
    <property type="entry name" value="WD40/YVTN_repeat-like_dom_sf"/>
</dbReference>
<feature type="region of interest" description="Disordered" evidence="4">
    <location>
        <begin position="523"/>
        <end position="542"/>
    </location>
</feature>
<reference evidence="5" key="1">
    <citation type="journal article" date="2020" name="New Phytol.">
        <title>Comparative genomics reveals dynamic genome evolution in host specialist ectomycorrhizal fungi.</title>
        <authorList>
            <person name="Lofgren L.A."/>
            <person name="Nguyen N.H."/>
            <person name="Vilgalys R."/>
            <person name="Ruytinx J."/>
            <person name="Liao H.L."/>
            <person name="Branco S."/>
            <person name="Kuo A."/>
            <person name="LaButti K."/>
            <person name="Lipzen A."/>
            <person name="Andreopoulos W."/>
            <person name="Pangilinan J."/>
            <person name="Riley R."/>
            <person name="Hundley H."/>
            <person name="Na H."/>
            <person name="Barry K."/>
            <person name="Grigoriev I.V."/>
            <person name="Stajich J.E."/>
            <person name="Kennedy P.G."/>
        </authorList>
    </citation>
    <scope>NUCLEOTIDE SEQUENCE</scope>
    <source>
        <strain evidence="5">S12</strain>
    </source>
</reference>
<dbReference type="Gene3D" id="2.130.10.10">
    <property type="entry name" value="YVTN repeat-like/Quinoprotein amine dehydrogenase"/>
    <property type="match status" value="2"/>
</dbReference>
<dbReference type="GeneID" id="64601430"/>
<dbReference type="EMBL" id="JABBWE010000095">
    <property type="protein sequence ID" value="KAG1786257.1"/>
    <property type="molecule type" value="Genomic_DNA"/>
</dbReference>
<feature type="repeat" description="WD" evidence="3">
    <location>
        <begin position="114"/>
        <end position="155"/>
    </location>
</feature>
<dbReference type="OrthoDB" id="10251741at2759"/>
<comment type="caution">
    <text evidence="5">The sequence shown here is derived from an EMBL/GenBank/DDBJ whole genome shotgun (WGS) entry which is preliminary data.</text>
</comment>
<organism evidence="5 6">
    <name type="scientific">Suillus plorans</name>
    <dbReference type="NCBI Taxonomy" id="116603"/>
    <lineage>
        <taxon>Eukaryota</taxon>
        <taxon>Fungi</taxon>
        <taxon>Dikarya</taxon>
        <taxon>Basidiomycota</taxon>
        <taxon>Agaricomycotina</taxon>
        <taxon>Agaricomycetes</taxon>
        <taxon>Agaricomycetidae</taxon>
        <taxon>Boletales</taxon>
        <taxon>Suillineae</taxon>
        <taxon>Suillaceae</taxon>
        <taxon>Suillus</taxon>
    </lineage>
</organism>
<dbReference type="PRINTS" id="PR00320">
    <property type="entry name" value="GPROTEINBRPT"/>
</dbReference>
<dbReference type="PANTHER" id="PTHR19879">
    <property type="entry name" value="TRANSCRIPTION INITIATION FACTOR TFIID"/>
    <property type="match status" value="1"/>
</dbReference>
<evidence type="ECO:0000313" key="5">
    <source>
        <dbReference type="EMBL" id="KAG1786257.1"/>
    </source>
</evidence>